<dbReference type="Pfam" id="PF02541">
    <property type="entry name" value="Ppx-GppA"/>
    <property type="match status" value="1"/>
</dbReference>
<comment type="similarity">
    <text evidence="1">Belongs to the GppA/Ppx family.</text>
</comment>
<dbReference type="GO" id="GO:0004309">
    <property type="term" value="F:exopolyphosphatase activity"/>
    <property type="evidence" value="ECO:0007669"/>
    <property type="project" value="UniProtKB-EC"/>
</dbReference>
<name>A0A7W5G7L5_9BACL</name>
<proteinExistence type="inferred from homology"/>
<accession>A0A7W5G7L5</accession>
<dbReference type="InterPro" id="IPR050273">
    <property type="entry name" value="GppA/Ppx_hydrolase"/>
</dbReference>
<dbReference type="RefSeq" id="WP_183557489.1">
    <property type="nucleotide sequence ID" value="NZ_CBCSLB010000001.1"/>
</dbReference>
<reference evidence="5 6" key="1">
    <citation type="submission" date="2020-08" db="EMBL/GenBank/DDBJ databases">
        <title>Genomic Encyclopedia of Type Strains, Phase III (KMG-III): the genomes of soil and plant-associated and newly described type strains.</title>
        <authorList>
            <person name="Whitman W."/>
        </authorList>
    </citation>
    <scope>NUCLEOTIDE SEQUENCE [LARGE SCALE GENOMIC DNA]</scope>
    <source>
        <strain evidence="5 6">CECT 8234</strain>
    </source>
</reference>
<dbReference type="EMBL" id="JACHXW010000001">
    <property type="protein sequence ID" value="MBB3150114.1"/>
    <property type="molecule type" value="Genomic_DNA"/>
</dbReference>
<dbReference type="EC" id="3.6.1.40" evidence="5"/>
<evidence type="ECO:0000259" key="4">
    <source>
        <dbReference type="Pfam" id="PF21447"/>
    </source>
</evidence>
<dbReference type="Pfam" id="PF21447">
    <property type="entry name" value="Ppx-GppA_III"/>
    <property type="match status" value="1"/>
</dbReference>
<evidence type="ECO:0000259" key="3">
    <source>
        <dbReference type="Pfam" id="PF02541"/>
    </source>
</evidence>
<sequence>MTKQRIGIIDIGSNSVRLVVYERTANGAHRVADSSKRPARLSERIDEDGCLPLSAIDELIDTLNHFTMICTHNHTSNIRAVATAAIRNAHNRTEILGRIKAETGLTIELLSGEDEASYGFLGMINSLNIKDGLLIDIGGGSTELSLFRNRALVRSVSFPFGCVSLNKRFGAKGMLLDEELKALEMLVTEAVKNEPWIGELPGLPLVGVGGTVRALGKMHQAAYKYPFPQTHNYPATSEHVDELFHQMRKLPLDKRRKLPGLSKERADVVVPGVAILRVLFRAAKASYYRICGAGLRDGLFHATRFPNHPKLDDVLKYSLTNLSALHPEAPKQHVMQVNRIALEIYDVLHYEHALPSQTRVLLDTASQLFRIGASIDYYEYARHSFYLIINSQLNGLTHREMIMTAAIASYKSKGRARQHISEYKELLNDSDLDIIYKLGALLQLSAALDRGETQAIAQLNVQLSGNQLLLRPVQPRGTLDVERREVDELAAEFKKLWAYTPSLDFSATHVPSTTI</sequence>
<dbReference type="Gene3D" id="3.30.420.40">
    <property type="match status" value="1"/>
</dbReference>
<keyword evidence="6" id="KW-1185">Reference proteome</keyword>
<dbReference type="SUPFAM" id="SSF53067">
    <property type="entry name" value="Actin-like ATPase domain"/>
    <property type="match status" value="2"/>
</dbReference>
<evidence type="ECO:0000313" key="6">
    <source>
        <dbReference type="Proteomes" id="UP000518605"/>
    </source>
</evidence>
<dbReference type="PIRSF" id="PIRSF001267">
    <property type="entry name" value="Pyrophosphatase_GppA_Ppx"/>
    <property type="match status" value="1"/>
</dbReference>
<dbReference type="InterPro" id="IPR003695">
    <property type="entry name" value="Ppx_GppA_N"/>
</dbReference>
<comment type="caution">
    <text evidence="5">The sequence shown here is derived from an EMBL/GenBank/DDBJ whole genome shotgun (WGS) entry which is preliminary data.</text>
</comment>
<dbReference type="GO" id="GO:0006357">
    <property type="term" value="P:regulation of transcription by RNA polymerase II"/>
    <property type="evidence" value="ECO:0007669"/>
    <property type="project" value="TreeGrafter"/>
</dbReference>
<dbReference type="Gene3D" id="1.10.3210.10">
    <property type="entry name" value="Hypothetical protein af1432"/>
    <property type="match status" value="1"/>
</dbReference>
<dbReference type="Proteomes" id="UP000518605">
    <property type="component" value="Unassembled WGS sequence"/>
</dbReference>
<evidence type="ECO:0000256" key="1">
    <source>
        <dbReference type="ARBA" id="ARBA00007125"/>
    </source>
</evidence>
<organism evidence="5 6">
    <name type="scientific">Paenibacillus endophyticus</name>
    <dbReference type="NCBI Taxonomy" id="1294268"/>
    <lineage>
        <taxon>Bacteria</taxon>
        <taxon>Bacillati</taxon>
        <taxon>Bacillota</taxon>
        <taxon>Bacilli</taxon>
        <taxon>Bacillales</taxon>
        <taxon>Paenibacillaceae</taxon>
        <taxon>Paenibacillus</taxon>
    </lineage>
</organism>
<gene>
    <name evidence="5" type="ORF">FHS16_000146</name>
</gene>
<dbReference type="GO" id="GO:0008894">
    <property type="term" value="F:guanosine-5'-triphosphate,3'-diphosphate diphosphatase activity"/>
    <property type="evidence" value="ECO:0007669"/>
    <property type="project" value="UniProtKB-EC"/>
</dbReference>
<dbReference type="CDD" id="cd24052">
    <property type="entry name" value="ASKHA_NBD_HpPPX-GppA-like"/>
    <property type="match status" value="1"/>
</dbReference>
<evidence type="ECO:0000313" key="5">
    <source>
        <dbReference type="EMBL" id="MBB3150114.1"/>
    </source>
</evidence>
<dbReference type="PANTHER" id="PTHR30005">
    <property type="entry name" value="EXOPOLYPHOSPHATASE"/>
    <property type="match status" value="1"/>
</dbReference>
<dbReference type="InterPro" id="IPR043129">
    <property type="entry name" value="ATPase_NBD"/>
</dbReference>
<feature type="domain" description="Ppx/GppA phosphatase N-terminal" evidence="3">
    <location>
        <begin position="22"/>
        <end position="300"/>
    </location>
</feature>
<feature type="domain" description="Ppx/GppA phosphatase C-terminal" evidence="4">
    <location>
        <begin position="332"/>
        <end position="466"/>
    </location>
</feature>
<dbReference type="InterPro" id="IPR048950">
    <property type="entry name" value="Ppx_GppA_C"/>
</dbReference>
<evidence type="ECO:0000256" key="2">
    <source>
        <dbReference type="ARBA" id="ARBA00022801"/>
    </source>
</evidence>
<dbReference type="SUPFAM" id="SSF109604">
    <property type="entry name" value="HD-domain/PDEase-like"/>
    <property type="match status" value="1"/>
</dbReference>
<dbReference type="AlphaFoldDB" id="A0A7W5G7L5"/>
<protein>
    <submittedName>
        <fullName evidence="5">Exopolyphosphatase/guanosine-5'-triphosphate, 3'-diphosphate pyrophosphatase</fullName>
        <ecNumber evidence="5">3.6.1.11</ecNumber>
        <ecNumber evidence="5">3.6.1.40</ecNumber>
    </submittedName>
</protein>
<dbReference type="Gene3D" id="3.30.420.150">
    <property type="entry name" value="Exopolyphosphatase. Domain 2"/>
    <property type="match status" value="1"/>
</dbReference>
<dbReference type="PANTHER" id="PTHR30005:SF0">
    <property type="entry name" value="RETROGRADE REGULATION PROTEIN 2"/>
    <property type="match status" value="1"/>
</dbReference>
<dbReference type="EC" id="3.6.1.11" evidence="5"/>
<keyword evidence="2 5" id="KW-0378">Hydrolase</keyword>
<dbReference type="InterPro" id="IPR030673">
    <property type="entry name" value="PyroPPase_GppA_Ppx"/>
</dbReference>